<dbReference type="EMBL" id="MCFD01000010">
    <property type="protein sequence ID" value="ORX68218.1"/>
    <property type="molecule type" value="Genomic_DNA"/>
</dbReference>
<dbReference type="GeneID" id="63804675"/>
<keyword evidence="2" id="KW-0436">Ligase</keyword>
<evidence type="ECO:0000259" key="3">
    <source>
        <dbReference type="Pfam" id="PF00501"/>
    </source>
</evidence>
<dbReference type="Pfam" id="PF00501">
    <property type="entry name" value="AMP-binding"/>
    <property type="match status" value="1"/>
</dbReference>
<dbReference type="Gene3D" id="3.30.300.30">
    <property type="match status" value="1"/>
</dbReference>
<keyword evidence="6" id="KW-1185">Reference proteome</keyword>
<evidence type="ECO:0000256" key="1">
    <source>
        <dbReference type="ARBA" id="ARBA00006432"/>
    </source>
</evidence>
<proteinExistence type="inferred from homology"/>
<dbReference type="AlphaFoldDB" id="A0A1Y1W474"/>
<protein>
    <submittedName>
        <fullName evidence="5">Acetyl-CoA synthetase-like protein</fullName>
    </submittedName>
</protein>
<comment type="caution">
    <text evidence="5">The sequence shown here is derived from an EMBL/GenBank/DDBJ whole genome shotgun (WGS) entry which is preliminary data.</text>
</comment>
<accession>A0A1Y1W474</accession>
<reference evidence="5 6" key="1">
    <citation type="submission" date="2016-07" db="EMBL/GenBank/DDBJ databases">
        <title>Pervasive Adenine N6-methylation of Active Genes in Fungi.</title>
        <authorList>
            <consortium name="DOE Joint Genome Institute"/>
            <person name="Mondo S.J."/>
            <person name="Dannebaum R.O."/>
            <person name="Kuo R.C."/>
            <person name="Labutti K."/>
            <person name="Haridas S."/>
            <person name="Kuo A."/>
            <person name="Salamov A."/>
            <person name="Ahrendt S.R."/>
            <person name="Lipzen A."/>
            <person name="Sullivan W."/>
            <person name="Andreopoulos W.B."/>
            <person name="Clum A."/>
            <person name="Lindquist E."/>
            <person name="Daum C."/>
            <person name="Ramamoorthy G.K."/>
            <person name="Gryganskyi A."/>
            <person name="Culley D."/>
            <person name="Magnuson J.K."/>
            <person name="James T.Y."/>
            <person name="O'Malley M.A."/>
            <person name="Stajich J.E."/>
            <person name="Spatafora J.W."/>
            <person name="Visel A."/>
            <person name="Grigoriev I.V."/>
        </authorList>
    </citation>
    <scope>NUCLEOTIDE SEQUENCE [LARGE SCALE GENOMIC DNA]</scope>
    <source>
        <strain evidence="5 6">ATCC 12442</strain>
    </source>
</reference>
<dbReference type="Proteomes" id="UP000193922">
    <property type="component" value="Unassembled WGS sequence"/>
</dbReference>
<dbReference type="InterPro" id="IPR042099">
    <property type="entry name" value="ANL_N_sf"/>
</dbReference>
<dbReference type="PANTHER" id="PTHR24096">
    <property type="entry name" value="LONG-CHAIN-FATTY-ACID--COA LIGASE"/>
    <property type="match status" value="1"/>
</dbReference>
<organism evidence="5 6">
    <name type="scientific">Linderina pennispora</name>
    <dbReference type="NCBI Taxonomy" id="61395"/>
    <lineage>
        <taxon>Eukaryota</taxon>
        <taxon>Fungi</taxon>
        <taxon>Fungi incertae sedis</taxon>
        <taxon>Zoopagomycota</taxon>
        <taxon>Kickxellomycotina</taxon>
        <taxon>Kickxellomycetes</taxon>
        <taxon>Kickxellales</taxon>
        <taxon>Kickxellaceae</taxon>
        <taxon>Linderina</taxon>
    </lineage>
</organism>
<dbReference type="InterPro" id="IPR000873">
    <property type="entry name" value="AMP-dep_synth/lig_dom"/>
</dbReference>
<dbReference type="Gene3D" id="3.40.50.12780">
    <property type="entry name" value="N-terminal domain of ligase-like"/>
    <property type="match status" value="1"/>
</dbReference>
<dbReference type="OrthoDB" id="10253115at2759"/>
<sequence length="546" mass="59134">MIFKSIAPPVEIPTVDIPTYFLSAAKANGAKLDTKAFIDIGAQATLTYGQLDYMHNRIASGLVNDFGISKGDIVMIFATNCILYAPTYYGILAAGAVCCTASSAFNASELAYQLNDCKAKVVFTTKQQWLVISQAMDQGLVDIQPHNIIVYGESLPGYLYRSFRSVLSDKPYRRLSIKTKDEAASTPALIVYSSGTTGQPKGVVLSHLNMVSGSTSLNSLAAFLALKSGIKPGSAVQRYLVISPYAHIFGLATFLHNHVANAKTQYILPQYSIDAFLQAIARFKIQATTVVPSILTQIVKHPNLSKYDLSSLQYMACGAASVTKDTLEGVSRLLPASPSQGYGLTEVCGGFTLMSSYLPIAGSVGFHAPNCEVRFVDENGNELGADQEGELCVRGDRVMMGYLNLPEETARVIDGYGFFHTGDIGYINETGHIFITDRIKELIKYKGQQVSTAVKDAAVIGIDDPQRGTEVPMAYVVLDDIANRTDRGRAAMLCMEVQAFVAARVAGHKQLRGGVTTINAIPRNASGKILRRELKTRYLARTNAKL</sequence>
<dbReference type="STRING" id="61395.A0A1Y1W474"/>
<dbReference type="Pfam" id="PF13193">
    <property type="entry name" value="AMP-binding_C"/>
    <property type="match status" value="1"/>
</dbReference>
<dbReference type="InterPro" id="IPR045851">
    <property type="entry name" value="AMP-bd_C_sf"/>
</dbReference>
<evidence type="ECO:0000313" key="5">
    <source>
        <dbReference type="EMBL" id="ORX68218.1"/>
    </source>
</evidence>
<gene>
    <name evidence="5" type="ORF">DL89DRAFT_268733</name>
</gene>
<comment type="similarity">
    <text evidence="1">Belongs to the ATP-dependent AMP-binding enzyme family.</text>
</comment>
<evidence type="ECO:0000259" key="4">
    <source>
        <dbReference type="Pfam" id="PF13193"/>
    </source>
</evidence>
<feature type="domain" description="AMP-dependent synthetase/ligase" evidence="3">
    <location>
        <begin position="29"/>
        <end position="403"/>
    </location>
</feature>
<feature type="domain" description="AMP-binding enzyme C-terminal" evidence="4">
    <location>
        <begin position="452"/>
        <end position="528"/>
    </location>
</feature>
<evidence type="ECO:0000313" key="6">
    <source>
        <dbReference type="Proteomes" id="UP000193922"/>
    </source>
</evidence>
<evidence type="ECO:0000256" key="2">
    <source>
        <dbReference type="ARBA" id="ARBA00022598"/>
    </source>
</evidence>
<dbReference type="SUPFAM" id="SSF56801">
    <property type="entry name" value="Acetyl-CoA synthetase-like"/>
    <property type="match status" value="1"/>
</dbReference>
<dbReference type="PROSITE" id="PS00455">
    <property type="entry name" value="AMP_BINDING"/>
    <property type="match status" value="1"/>
</dbReference>
<dbReference type="InterPro" id="IPR025110">
    <property type="entry name" value="AMP-bd_C"/>
</dbReference>
<dbReference type="InterPro" id="IPR020845">
    <property type="entry name" value="AMP-binding_CS"/>
</dbReference>
<dbReference type="RefSeq" id="XP_040742032.1">
    <property type="nucleotide sequence ID" value="XM_040888027.1"/>
</dbReference>
<name>A0A1Y1W474_9FUNG</name>
<dbReference type="GO" id="GO:0016405">
    <property type="term" value="F:CoA-ligase activity"/>
    <property type="evidence" value="ECO:0007669"/>
    <property type="project" value="TreeGrafter"/>
</dbReference>
<dbReference type="PANTHER" id="PTHR24096:SF149">
    <property type="entry name" value="AMP-BINDING DOMAIN-CONTAINING PROTEIN-RELATED"/>
    <property type="match status" value="1"/>
</dbReference>